<evidence type="ECO:0000313" key="2">
    <source>
        <dbReference type="EMBL" id="ODM95413.1"/>
    </source>
</evidence>
<keyword evidence="1" id="KW-0472">Membrane</keyword>
<keyword evidence="1" id="KW-0812">Transmembrane</keyword>
<name>A0A1D2MQS8_ORCCI</name>
<dbReference type="EMBL" id="LJIJ01000677">
    <property type="protein sequence ID" value="ODM95413.1"/>
    <property type="molecule type" value="Genomic_DNA"/>
</dbReference>
<sequence length="124" mass="14613">MLLCDHHCPWEPIVSCFTTTKFFILFLAYAFPVLRRDLCNFISILYRLLRGGWDAPMQGRFHILFVFVCRCHVCDKALCSLCGVYSLLSLAILVTRNRVPRLSHPSLPYSETRRRQERIQSWNF</sequence>
<feature type="transmembrane region" description="Helical" evidence="1">
    <location>
        <begin position="12"/>
        <end position="34"/>
    </location>
</feature>
<keyword evidence="1" id="KW-1133">Transmembrane helix</keyword>
<proteinExistence type="predicted"/>
<dbReference type="PROSITE" id="PS50216">
    <property type="entry name" value="DHHC"/>
    <property type="match status" value="1"/>
</dbReference>
<accession>A0A1D2MQS8</accession>
<reference evidence="2 3" key="1">
    <citation type="journal article" date="2016" name="Genome Biol. Evol.">
        <title>Gene Family Evolution Reflects Adaptation to Soil Environmental Stressors in the Genome of the Collembolan Orchesella cincta.</title>
        <authorList>
            <person name="Faddeeva-Vakhrusheva A."/>
            <person name="Derks M.F."/>
            <person name="Anvar S.Y."/>
            <person name="Agamennone V."/>
            <person name="Suring W."/>
            <person name="Smit S."/>
            <person name="van Straalen N.M."/>
            <person name="Roelofs D."/>
        </authorList>
    </citation>
    <scope>NUCLEOTIDE SEQUENCE [LARGE SCALE GENOMIC DNA]</scope>
    <source>
        <tissue evidence="2">Mixed pool</tissue>
    </source>
</reference>
<gene>
    <name evidence="2" type="ORF">Ocin01_11259</name>
</gene>
<keyword evidence="2" id="KW-0808">Transferase</keyword>
<keyword evidence="3" id="KW-1185">Reference proteome</keyword>
<organism evidence="2 3">
    <name type="scientific">Orchesella cincta</name>
    <name type="common">Springtail</name>
    <name type="synonym">Podura cincta</name>
    <dbReference type="NCBI Taxonomy" id="48709"/>
    <lineage>
        <taxon>Eukaryota</taxon>
        <taxon>Metazoa</taxon>
        <taxon>Ecdysozoa</taxon>
        <taxon>Arthropoda</taxon>
        <taxon>Hexapoda</taxon>
        <taxon>Collembola</taxon>
        <taxon>Entomobryomorpha</taxon>
        <taxon>Entomobryoidea</taxon>
        <taxon>Orchesellidae</taxon>
        <taxon>Orchesellinae</taxon>
        <taxon>Orchesella</taxon>
    </lineage>
</organism>
<dbReference type="GO" id="GO:0016740">
    <property type="term" value="F:transferase activity"/>
    <property type="evidence" value="ECO:0007669"/>
    <property type="project" value="UniProtKB-KW"/>
</dbReference>
<evidence type="ECO:0000256" key="1">
    <source>
        <dbReference type="SAM" id="Phobius"/>
    </source>
</evidence>
<evidence type="ECO:0000313" key="3">
    <source>
        <dbReference type="Proteomes" id="UP000094527"/>
    </source>
</evidence>
<dbReference type="AlphaFoldDB" id="A0A1D2MQS8"/>
<protein>
    <submittedName>
        <fullName evidence="2">Palmitoyltransferase ZDHHC2</fullName>
    </submittedName>
</protein>
<dbReference type="Proteomes" id="UP000094527">
    <property type="component" value="Unassembled WGS sequence"/>
</dbReference>
<dbReference type="OrthoDB" id="9909019at2759"/>
<comment type="caution">
    <text evidence="2">The sequence shown here is derived from an EMBL/GenBank/DDBJ whole genome shotgun (WGS) entry which is preliminary data.</text>
</comment>